<dbReference type="RefSeq" id="WP_202101628.1">
    <property type="nucleotide sequence ID" value="NZ_JAERTY010000002.1"/>
</dbReference>
<dbReference type="PANTHER" id="PTHR47804">
    <property type="entry name" value="60S RIBOSOMAL PROTEIN L19"/>
    <property type="match status" value="1"/>
</dbReference>
<dbReference type="Pfam" id="PF12805">
    <property type="entry name" value="FUSC-like"/>
    <property type="match status" value="1"/>
</dbReference>
<sequence>MIRIVNQFFGKEFSKDALRNILVILLPAILLFYTISLDVAIAFAVGVILSSLTDLPGNRQDKTMTAIWCSTLFTITAFSTALALHHLSWGILPILGIWGFLCTLLIALGPRWGVIGNLTMIVISFTIGLKPQDPIIFALSFSVGTGCFFVISLLQAYLSPYRSLKYAMKDGFEQMAILLETKIKCYDERLPLEQAYRELSLLHIKISEQLENIRSLLLREKTLITSEHESDLIWLRKIYRLIDLYELLMGIDTDYETIREKLKHSEVLPIIRHILLLLSNEIKDLENTSSMELNKAPKGSGHFDLVEMTDKNVEIKTKQQISADIKKLEQILNSSDNENKALINPILIHIRHIVTIVQQIQQANIAPDPTWVSTASYKNFVPTTNKRQVIAKHIKTRSPIFIYSIRMATLLMLSGLVGYTLPEYRYASWIILTVILVARPSYATTQRRNYQRIVGSLVGIAASLLITLATHDTTILLLIAMISLYGFFLFNKPDYLICVIFITIAAILALHLYEGNIWDLLGSRLAFTLLGSIIALIGCFALPVNHHKTMKSLTEILIGNYQNYYHKLRARLCEHNVDHQELRLVRKHAQTSLAQLYDNLDQFQKEPRYKKQDWSDMLSFQTLAYRINALLVGISVSITKSIEQENDTALLERLDNIEALIHELHELGRSEKLAHKTHKPAATLS</sequence>
<keyword evidence="4 5" id="KW-0472">Membrane</keyword>
<evidence type="ECO:0000256" key="3">
    <source>
        <dbReference type="ARBA" id="ARBA00022989"/>
    </source>
</evidence>
<feature type="transmembrane region" description="Helical" evidence="5">
    <location>
        <begin position="65"/>
        <end position="84"/>
    </location>
</feature>
<feature type="transmembrane region" description="Helical" evidence="5">
    <location>
        <begin position="450"/>
        <end position="468"/>
    </location>
</feature>
<keyword evidence="9" id="KW-1185">Reference proteome</keyword>
<dbReference type="InterPro" id="IPR049453">
    <property type="entry name" value="Memb_transporter_dom"/>
</dbReference>
<evidence type="ECO:0000313" key="8">
    <source>
        <dbReference type="EMBL" id="MBL1407820.1"/>
    </source>
</evidence>
<dbReference type="InterPro" id="IPR032692">
    <property type="entry name" value="YccS_N"/>
</dbReference>
<evidence type="ECO:0000256" key="2">
    <source>
        <dbReference type="ARBA" id="ARBA00022692"/>
    </source>
</evidence>
<evidence type="ECO:0000259" key="7">
    <source>
        <dbReference type="Pfam" id="PF13515"/>
    </source>
</evidence>
<feature type="transmembrane region" description="Helical" evidence="5">
    <location>
        <begin position="91"/>
        <end position="115"/>
    </location>
</feature>
<gene>
    <name evidence="8" type="ORF">JKG61_03565</name>
</gene>
<evidence type="ECO:0000256" key="1">
    <source>
        <dbReference type="ARBA" id="ARBA00004141"/>
    </source>
</evidence>
<feature type="transmembrane region" description="Helical" evidence="5">
    <location>
        <begin position="135"/>
        <end position="158"/>
    </location>
</feature>
<evidence type="ECO:0000256" key="4">
    <source>
        <dbReference type="ARBA" id="ARBA00023136"/>
    </source>
</evidence>
<comment type="caution">
    <text evidence="8">The sequence shown here is derived from an EMBL/GenBank/DDBJ whole genome shotgun (WGS) entry which is preliminary data.</text>
</comment>
<feature type="transmembrane region" description="Helical" evidence="5">
    <location>
        <begin position="400"/>
        <end position="420"/>
    </location>
</feature>
<feature type="domain" description="Integral membrane protein YccS N-terminal" evidence="6">
    <location>
        <begin position="71"/>
        <end position="360"/>
    </location>
</feature>
<evidence type="ECO:0000313" key="9">
    <source>
        <dbReference type="Proteomes" id="UP000625283"/>
    </source>
</evidence>
<evidence type="ECO:0000256" key="5">
    <source>
        <dbReference type="SAM" id="Phobius"/>
    </source>
</evidence>
<feature type="transmembrane region" description="Helical" evidence="5">
    <location>
        <begin position="495"/>
        <end position="513"/>
    </location>
</feature>
<accession>A0ABS1R031</accession>
<comment type="subcellular location">
    <subcellularLocation>
        <location evidence="1">Membrane</location>
        <topology evidence="1">Multi-pass membrane protein</topology>
    </subcellularLocation>
</comment>
<dbReference type="EMBL" id="JAERTY010000002">
    <property type="protein sequence ID" value="MBL1407820.1"/>
    <property type="molecule type" value="Genomic_DNA"/>
</dbReference>
<dbReference type="PANTHER" id="PTHR47804:SF3">
    <property type="entry name" value="PROTEIN BRE4"/>
    <property type="match status" value="1"/>
</dbReference>
<feature type="transmembrane region" description="Helical" evidence="5">
    <location>
        <begin position="426"/>
        <end position="443"/>
    </location>
</feature>
<keyword evidence="2 5" id="KW-0812">Transmembrane</keyword>
<feature type="transmembrane region" description="Helical" evidence="5">
    <location>
        <begin position="21"/>
        <end position="45"/>
    </location>
</feature>
<proteinExistence type="predicted"/>
<dbReference type="Pfam" id="PF13515">
    <property type="entry name" value="FUSC_2"/>
    <property type="match status" value="1"/>
</dbReference>
<feature type="transmembrane region" description="Helical" evidence="5">
    <location>
        <begin position="474"/>
        <end position="490"/>
    </location>
</feature>
<organism evidence="8 9">
    <name type="scientific">Sphingobacterium faecale</name>
    <dbReference type="NCBI Taxonomy" id="2803775"/>
    <lineage>
        <taxon>Bacteria</taxon>
        <taxon>Pseudomonadati</taxon>
        <taxon>Bacteroidota</taxon>
        <taxon>Sphingobacteriia</taxon>
        <taxon>Sphingobacteriales</taxon>
        <taxon>Sphingobacteriaceae</taxon>
        <taxon>Sphingobacterium</taxon>
    </lineage>
</organism>
<dbReference type="Proteomes" id="UP000625283">
    <property type="component" value="Unassembled WGS sequence"/>
</dbReference>
<feature type="transmembrane region" description="Helical" evidence="5">
    <location>
        <begin position="525"/>
        <end position="544"/>
    </location>
</feature>
<name>A0ABS1R031_9SPHI</name>
<evidence type="ECO:0000259" key="6">
    <source>
        <dbReference type="Pfam" id="PF12805"/>
    </source>
</evidence>
<protein>
    <submittedName>
        <fullName evidence="8">FUSC family protein</fullName>
    </submittedName>
</protein>
<dbReference type="InterPro" id="IPR052430">
    <property type="entry name" value="IVT-Associated"/>
</dbReference>
<reference evidence="8 9" key="1">
    <citation type="submission" date="2021-01" db="EMBL/GenBank/DDBJ databases">
        <title>C459-1 draft genome sequence.</title>
        <authorList>
            <person name="Zhang X.-F."/>
        </authorList>
    </citation>
    <scope>NUCLEOTIDE SEQUENCE [LARGE SCALE GENOMIC DNA]</scope>
    <source>
        <strain evidence="9">C459-1</strain>
    </source>
</reference>
<feature type="domain" description="Integral membrane bound transporter" evidence="7">
    <location>
        <begin position="416"/>
        <end position="537"/>
    </location>
</feature>
<keyword evidence="3 5" id="KW-1133">Transmembrane helix</keyword>